<sequence>MRFQATAESNSHNARNWVPLLDEPAYKPRNIRIVCVGAGFSGLMLAYEAKYNQSLQGFIDLTIYDKNHDVGGTWLVNRYPGVACDVPAHIYTFPFESNPDWSSFYASGPEIWAYIKRTSDKYGLAENVRFQSKVTDATWSEDSGKWNLRVFQDGEEMEDECDILIDGSGFLNNWHWPDIPGLHDFKGQIVHTADWNPSIKVAGKKVAVIGNGSSGVQVLPHLQKSAAQLTTYVRTPTWIFGNYASELTKDGTNFAFTEEEKKKFRENPASLWKFRKDIENSQDNFWNVFFKDTAAQKAALENAYNRMRKRLGNDEELCEKLIPDYEYGCRRPTPGDGYLEALRQENTRVTFDPIVQITESGIQTTQGYTDFDIIVCATGFDASFRRSWTAQGRNGYQLHEAWGESPEAYFGVAAANMPNYFIFIGPNSPGRSVCVKQQALDDYNVYLQELLKRMVWTGSCRSWYKNRKKDGNVTAVYGGSRHHFREILETFRTEDFDIEYRSVNRFRFMGSGRTLRETRGEYYEQRETTQHQPSFHNYTMGSINNAPTLPTIRLNDGNEIPMIAYGLGTANFKKGGRTDYDENAFNYTLTAINSGFYHLDGASAYGNEEELGAAIRASDMPREKLYVVTKLNGWKKQDVQSAFDTSLKKLGLDYVDLYLIHAPFFAEKPQDLQEAWATLESIKESGKAKSIGVSNFIQEHLDTILATAKIPPAINQIEYHPYLQHGNLIEYHRKNNIALSAYAPLTAIIRARPGPVDALYANLAKKYGVTEGDIALRWCIDQNIVVITTSSSEERLKNYMRNGQLHDFMANLLVKNSSPAGEWHAYQYYSQAMKGNRVGTSRSDGELFEVYATRGGSAGTVKVLAAIRPVAGNKTCNLAITGLSGVKVKVPTVRIRTYRFDGPNVSTAVGAPVNLGTFKHTTKND</sequence>
<keyword evidence="3" id="KW-0274">FAD</keyword>
<keyword evidence="2" id="KW-0285">Flavoprotein</keyword>
<evidence type="ECO:0000256" key="3">
    <source>
        <dbReference type="ARBA" id="ARBA00022827"/>
    </source>
</evidence>
<dbReference type="SUPFAM" id="SSF51905">
    <property type="entry name" value="FAD/NAD(P)-binding domain"/>
    <property type="match status" value="2"/>
</dbReference>
<dbReference type="InterPro" id="IPR018170">
    <property type="entry name" value="Aldo/ket_reductase_CS"/>
</dbReference>
<comment type="similarity">
    <text evidence="1">Belongs to the FAD-binding monooxygenase family.</text>
</comment>
<dbReference type="InterPro" id="IPR044494">
    <property type="entry name" value="AKR3C2/3"/>
</dbReference>
<evidence type="ECO:0000256" key="5">
    <source>
        <dbReference type="SAM" id="Coils"/>
    </source>
</evidence>
<evidence type="ECO:0000256" key="1">
    <source>
        <dbReference type="ARBA" id="ARBA00010139"/>
    </source>
</evidence>
<dbReference type="PANTHER" id="PTHR42877">
    <property type="entry name" value="L-ORNITHINE N(5)-MONOOXYGENASE-RELATED"/>
    <property type="match status" value="1"/>
</dbReference>
<dbReference type="GO" id="GO:0016652">
    <property type="term" value="F:oxidoreductase activity, acting on NAD(P)H as acceptor"/>
    <property type="evidence" value="ECO:0007669"/>
    <property type="project" value="InterPro"/>
</dbReference>
<protein>
    <recommendedName>
        <fullName evidence="6">NADP-dependent oxidoreductase domain-containing protein</fullName>
    </recommendedName>
</protein>
<comment type="caution">
    <text evidence="7">The sequence shown here is derived from an EMBL/GenBank/DDBJ whole genome shotgun (WGS) entry which is preliminary data.</text>
</comment>
<dbReference type="Gene3D" id="3.20.20.100">
    <property type="entry name" value="NADP-dependent oxidoreductase domain"/>
    <property type="match status" value="1"/>
</dbReference>
<dbReference type="FunFam" id="3.20.20.100:FF:000002">
    <property type="entry name" value="2,5-diketo-D-gluconic acid reductase A"/>
    <property type="match status" value="1"/>
</dbReference>
<keyword evidence="4" id="KW-0560">Oxidoreductase</keyword>
<dbReference type="AlphaFoldDB" id="A0A8H5J3N4"/>
<dbReference type="Pfam" id="PF00743">
    <property type="entry name" value="FMO-like"/>
    <property type="match status" value="1"/>
</dbReference>
<evidence type="ECO:0000313" key="8">
    <source>
        <dbReference type="Proteomes" id="UP000574317"/>
    </source>
</evidence>
<dbReference type="Pfam" id="PF00248">
    <property type="entry name" value="Aldo_ket_red"/>
    <property type="match status" value="1"/>
</dbReference>
<dbReference type="EMBL" id="JAAOAO010000323">
    <property type="protein sequence ID" value="KAF5547847.1"/>
    <property type="molecule type" value="Genomic_DNA"/>
</dbReference>
<evidence type="ECO:0000256" key="2">
    <source>
        <dbReference type="ARBA" id="ARBA00022630"/>
    </source>
</evidence>
<dbReference type="SUPFAM" id="SSF51430">
    <property type="entry name" value="NAD(P)-linked oxidoreductase"/>
    <property type="match status" value="1"/>
</dbReference>
<dbReference type="PROSITE" id="PS00062">
    <property type="entry name" value="ALDOKETO_REDUCTASE_2"/>
    <property type="match status" value="1"/>
</dbReference>
<dbReference type="InterPro" id="IPR020946">
    <property type="entry name" value="Flavin_mOase-like"/>
</dbReference>
<feature type="coiled-coil region" evidence="5">
    <location>
        <begin position="290"/>
        <end position="317"/>
    </location>
</feature>
<evidence type="ECO:0000313" key="7">
    <source>
        <dbReference type="EMBL" id="KAF5547847.1"/>
    </source>
</evidence>
<dbReference type="Gene3D" id="3.50.50.60">
    <property type="entry name" value="FAD/NAD(P)-binding domain"/>
    <property type="match status" value="2"/>
</dbReference>
<keyword evidence="5" id="KW-0175">Coiled coil</keyword>
<dbReference type="CDD" id="cd19120">
    <property type="entry name" value="AKR_AKR3C2-3"/>
    <property type="match status" value="1"/>
</dbReference>
<name>A0A8H5J3N4_9HYPO</name>
<reference evidence="7 8" key="1">
    <citation type="submission" date="2020-05" db="EMBL/GenBank/DDBJ databases">
        <title>Identification and distribution of gene clusters putatively required for synthesis of sphingolipid metabolism inhibitors in phylogenetically diverse species of the filamentous fungus Fusarium.</title>
        <authorList>
            <person name="Kim H.-S."/>
            <person name="Busman M."/>
            <person name="Brown D.W."/>
            <person name="Divon H."/>
            <person name="Uhlig S."/>
            <person name="Proctor R.H."/>
        </authorList>
    </citation>
    <scope>NUCLEOTIDE SEQUENCE [LARGE SCALE GENOMIC DNA]</scope>
    <source>
        <strain evidence="7 8">NRRL 25196</strain>
    </source>
</reference>
<dbReference type="GO" id="GO:0050661">
    <property type="term" value="F:NADP binding"/>
    <property type="evidence" value="ECO:0007669"/>
    <property type="project" value="InterPro"/>
</dbReference>
<dbReference type="PRINTS" id="PR00069">
    <property type="entry name" value="ALDKETRDTASE"/>
</dbReference>
<dbReference type="GO" id="GO:0016616">
    <property type="term" value="F:oxidoreductase activity, acting on the CH-OH group of donors, NAD or NADP as acceptor"/>
    <property type="evidence" value="ECO:0007669"/>
    <property type="project" value="UniProtKB-ARBA"/>
</dbReference>
<dbReference type="InterPro" id="IPR036188">
    <property type="entry name" value="FAD/NAD-bd_sf"/>
</dbReference>
<accession>A0A8H5J3N4</accession>
<dbReference type="InterPro" id="IPR020471">
    <property type="entry name" value="AKR"/>
</dbReference>
<evidence type="ECO:0000256" key="4">
    <source>
        <dbReference type="ARBA" id="ARBA00023002"/>
    </source>
</evidence>
<proteinExistence type="inferred from homology"/>
<feature type="domain" description="NADP-dependent oxidoreductase" evidence="6">
    <location>
        <begin position="566"/>
        <end position="799"/>
    </location>
</feature>
<organism evidence="7 8">
    <name type="scientific">Fusarium napiforme</name>
    <dbReference type="NCBI Taxonomy" id="42672"/>
    <lineage>
        <taxon>Eukaryota</taxon>
        <taxon>Fungi</taxon>
        <taxon>Dikarya</taxon>
        <taxon>Ascomycota</taxon>
        <taxon>Pezizomycotina</taxon>
        <taxon>Sordariomycetes</taxon>
        <taxon>Hypocreomycetidae</taxon>
        <taxon>Hypocreales</taxon>
        <taxon>Nectriaceae</taxon>
        <taxon>Fusarium</taxon>
        <taxon>Fusarium fujikuroi species complex</taxon>
    </lineage>
</organism>
<dbReference type="GO" id="GO:0004499">
    <property type="term" value="F:N,N-dimethylaniline monooxygenase activity"/>
    <property type="evidence" value="ECO:0007669"/>
    <property type="project" value="InterPro"/>
</dbReference>
<dbReference type="InterPro" id="IPR051209">
    <property type="entry name" value="FAD-bind_Monooxygenase_sf"/>
</dbReference>
<evidence type="ECO:0000259" key="6">
    <source>
        <dbReference type="Pfam" id="PF00248"/>
    </source>
</evidence>
<dbReference type="PANTHER" id="PTHR42877:SF11">
    <property type="entry name" value="MONOOXYGENASE, PUTATIVE (AFU_ORTHOLOGUE AFUA_6G13790)-RELATED"/>
    <property type="match status" value="1"/>
</dbReference>
<gene>
    <name evidence="7" type="ORF">FNAPI_8445</name>
</gene>
<keyword evidence="8" id="KW-1185">Reference proteome</keyword>
<dbReference type="GO" id="GO:0050660">
    <property type="term" value="F:flavin adenine dinucleotide binding"/>
    <property type="evidence" value="ECO:0007669"/>
    <property type="project" value="InterPro"/>
</dbReference>
<dbReference type="InterPro" id="IPR023210">
    <property type="entry name" value="NADP_OxRdtase_dom"/>
</dbReference>
<dbReference type="InterPro" id="IPR036812">
    <property type="entry name" value="NAD(P)_OxRdtase_dom_sf"/>
</dbReference>
<dbReference type="Proteomes" id="UP000574317">
    <property type="component" value="Unassembled WGS sequence"/>
</dbReference>